<evidence type="ECO:0000259" key="1">
    <source>
        <dbReference type="PROSITE" id="PS50164"/>
    </source>
</evidence>
<proteinExistence type="predicted"/>
<feature type="domain" description="GIY-YIG" evidence="1">
    <location>
        <begin position="1"/>
        <end position="75"/>
    </location>
</feature>
<dbReference type="InterPro" id="IPR050190">
    <property type="entry name" value="UPF0213_domain"/>
</dbReference>
<dbReference type="AlphaFoldDB" id="A0A382W9C9"/>
<sequence>MYFCYLLRCADGSLYTGVTTDVERRLREHNGTGGARYTSSRRPVQLAWKEAHADRSSAQRREAEIKGWSRKRKLALARNATVESKLAPR</sequence>
<dbReference type="CDD" id="cd10456">
    <property type="entry name" value="GIY-YIG_UPF0213"/>
    <property type="match status" value="1"/>
</dbReference>
<dbReference type="Gene3D" id="3.40.1440.10">
    <property type="entry name" value="GIY-YIG endonuclease"/>
    <property type="match status" value="1"/>
</dbReference>
<protein>
    <recommendedName>
        <fullName evidence="1">GIY-YIG domain-containing protein</fullName>
    </recommendedName>
</protein>
<dbReference type="InterPro" id="IPR035901">
    <property type="entry name" value="GIY-YIG_endonuc_sf"/>
</dbReference>
<dbReference type="SUPFAM" id="SSF82771">
    <property type="entry name" value="GIY-YIG endonuclease"/>
    <property type="match status" value="1"/>
</dbReference>
<accession>A0A382W9C9</accession>
<dbReference type="Pfam" id="PF01541">
    <property type="entry name" value="GIY-YIG"/>
    <property type="match status" value="1"/>
</dbReference>
<dbReference type="PROSITE" id="PS50164">
    <property type="entry name" value="GIY_YIG"/>
    <property type="match status" value="1"/>
</dbReference>
<reference evidence="2" key="1">
    <citation type="submission" date="2018-05" db="EMBL/GenBank/DDBJ databases">
        <authorList>
            <person name="Lanie J.A."/>
            <person name="Ng W.-L."/>
            <person name="Kazmierczak K.M."/>
            <person name="Andrzejewski T.M."/>
            <person name="Davidsen T.M."/>
            <person name="Wayne K.J."/>
            <person name="Tettelin H."/>
            <person name="Glass J.I."/>
            <person name="Rusch D."/>
            <person name="Podicherti R."/>
            <person name="Tsui H.-C.T."/>
            <person name="Winkler M.E."/>
        </authorList>
    </citation>
    <scope>NUCLEOTIDE SEQUENCE</scope>
</reference>
<evidence type="ECO:0000313" key="2">
    <source>
        <dbReference type="EMBL" id="SVD54945.1"/>
    </source>
</evidence>
<dbReference type="EMBL" id="UINC01157773">
    <property type="protein sequence ID" value="SVD54945.1"/>
    <property type="molecule type" value="Genomic_DNA"/>
</dbReference>
<dbReference type="PANTHER" id="PTHR34477">
    <property type="entry name" value="UPF0213 PROTEIN YHBQ"/>
    <property type="match status" value="1"/>
</dbReference>
<organism evidence="2">
    <name type="scientific">marine metagenome</name>
    <dbReference type="NCBI Taxonomy" id="408172"/>
    <lineage>
        <taxon>unclassified sequences</taxon>
        <taxon>metagenomes</taxon>
        <taxon>ecological metagenomes</taxon>
    </lineage>
</organism>
<dbReference type="PANTHER" id="PTHR34477:SF1">
    <property type="entry name" value="UPF0213 PROTEIN YHBQ"/>
    <property type="match status" value="1"/>
</dbReference>
<dbReference type="InterPro" id="IPR000305">
    <property type="entry name" value="GIY-YIG_endonuc"/>
</dbReference>
<name>A0A382W9C9_9ZZZZ</name>
<dbReference type="SMART" id="SM00465">
    <property type="entry name" value="GIYc"/>
    <property type="match status" value="1"/>
</dbReference>
<gene>
    <name evidence="2" type="ORF">METZ01_LOCUS407799</name>
</gene>